<dbReference type="NCBIfam" id="TIGR02603">
    <property type="entry name" value="CxxCH_TIGR02603"/>
    <property type="match status" value="1"/>
</dbReference>
<dbReference type="Proteomes" id="UP000294616">
    <property type="component" value="Unassembled WGS sequence"/>
</dbReference>
<dbReference type="InterPro" id="IPR009056">
    <property type="entry name" value="Cyt_c-like_dom"/>
</dbReference>
<dbReference type="Pfam" id="PF00034">
    <property type="entry name" value="Cytochrom_C"/>
    <property type="match status" value="1"/>
</dbReference>
<dbReference type="EMBL" id="SMGO01000001">
    <property type="protein sequence ID" value="TCK85702.1"/>
    <property type="molecule type" value="Genomic_DNA"/>
</dbReference>
<dbReference type="OrthoDB" id="627427at2"/>
<dbReference type="SUPFAM" id="SSF46626">
    <property type="entry name" value="Cytochrome c"/>
    <property type="match status" value="1"/>
</dbReference>
<evidence type="ECO:0000256" key="2">
    <source>
        <dbReference type="ARBA" id="ARBA00022723"/>
    </source>
</evidence>
<evidence type="ECO:0000256" key="3">
    <source>
        <dbReference type="ARBA" id="ARBA00023004"/>
    </source>
</evidence>
<reference evidence="6 7" key="1">
    <citation type="submission" date="2019-03" db="EMBL/GenBank/DDBJ databases">
        <title>Genomic Encyclopedia of Archaeal and Bacterial Type Strains, Phase II (KMG-II): from individual species to whole genera.</title>
        <authorList>
            <person name="Goeker M."/>
        </authorList>
    </citation>
    <scope>NUCLEOTIDE SEQUENCE [LARGE SCALE GENOMIC DNA]</scope>
    <source>
        <strain evidence="6 7">DSM 22554</strain>
    </source>
</reference>
<dbReference type="Gene3D" id="1.10.760.10">
    <property type="entry name" value="Cytochrome c-like domain"/>
    <property type="match status" value="1"/>
</dbReference>
<evidence type="ECO:0000313" key="6">
    <source>
        <dbReference type="EMBL" id="TCK85702.1"/>
    </source>
</evidence>
<keyword evidence="1 4" id="KW-0349">Heme</keyword>
<name>A0A4R1M391_9SPHI</name>
<dbReference type="GO" id="GO:0020037">
    <property type="term" value="F:heme binding"/>
    <property type="evidence" value="ECO:0007669"/>
    <property type="project" value="InterPro"/>
</dbReference>
<evidence type="ECO:0000256" key="1">
    <source>
        <dbReference type="ARBA" id="ARBA00022617"/>
    </source>
</evidence>
<gene>
    <name evidence="6" type="ORF">C8N28_1014</name>
</gene>
<dbReference type="RefSeq" id="WP_132222112.1">
    <property type="nucleotide sequence ID" value="NZ_SMGO01000001.1"/>
</dbReference>
<dbReference type="PROSITE" id="PS51007">
    <property type="entry name" value="CYTC"/>
    <property type="match status" value="1"/>
</dbReference>
<dbReference type="SUPFAM" id="SSF50952">
    <property type="entry name" value="Soluble quinoprotein glucose dehydrogenase"/>
    <property type="match status" value="1"/>
</dbReference>
<evidence type="ECO:0000313" key="7">
    <source>
        <dbReference type="Proteomes" id="UP000294616"/>
    </source>
</evidence>
<sequence length="891" mass="97758">MKNHLKKIPILILAFLALVIVSWDSLQPGDPKTEKIVVPEGFVIEHLYSPSENDQGSWVAMTFDDKGRMITADQYGFLYRLEIPAIGSGTVKPKVEKLTMGTDTTKVAMGYAQGLLYAFNSLYVMVNNTPNNVANGNGPENGFYRLQDTDGDDKFDKITQLLALSGEPGEHGPHSIKLSPDGKSLYIVAGNHTDLPKIDHYRLPHNWQEDNLFPLIKDPRGHANNRMAPGGWIAKTDPEGKSYELISAGYRNAFDFDFNAAGDMFVYDADMEWDFGMPWYRPTRVSFSPSGSEFGWRTGNSKWSPAYPDNLPAIVNIGQGSPTNFMYGGKAKFPEKYRTSMFAFDWSFGIMYAIHTNPKGAGYEGNAEEFISGSPLPLTDGNIGPDGAMYFLTGGRRLSSDVYRVYHKDYKTISTPAINIVETPEAKIRKQLEVFHDDSKAYPNAVSVSWPYLKHPDRYVRYAARIAIEHQPVASWRNLALNETNPRAITEAMIAMARVGDSASKTQIFKKLTSVNIASLPSDQKLDLIRAIELAILRLGMPDNQEKAAVISYLNPLYPAGENELDRELAKVLVYLDSPEAIKKTVTLLATAKDDASYQQTIMSSSDLIMRNPQYGLDIAGMLAKTPPAQQVYLATVLSGANAKSGWTPEMRETYFKWFHNAFGYKGGNSYVGFINTARNMALANVPQADSARYNVMSGSELLTGTGRGTALAATGIRPQGPRGNWTVDTALPVVEADSGNRDFARGKAMFAAVNCIACHSVQGEGGSSGPDLTQLGTRFSAKDILTAIILPSQTISDQYGSTVLTLKDGSSVLGRVVNETATSYSISQNPYAPQTLREIPKANVAEVKVSEVSIMPPGTISPLNKDELKDLIAYLRSGGNESSELFKPKN</sequence>
<dbReference type="PANTHER" id="PTHR33546:SF1">
    <property type="entry name" value="LARGE, MULTIFUNCTIONAL SECRETED PROTEIN"/>
    <property type="match status" value="1"/>
</dbReference>
<dbReference type="InterPro" id="IPR013427">
    <property type="entry name" value="Haem-bd_dom_put"/>
</dbReference>
<organism evidence="6 7">
    <name type="scientific">Albibacterium bauzanense</name>
    <dbReference type="NCBI Taxonomy" id="653929"/>
    <lineage>
        <taxon>Bacteria</taxon>
        <taxon>Pseudomonadati</taxon>
        <taxon>Bacteroidota</taxon>
        <taxon>Sphingobacteriia</taxon>
        <taxon>Sphingobacteriales</taxon>
        <taxon>Sphingobacteriaceae</taxon>
        <taxon>Albibacterium</taxon>
    </lineage>
</organism>
<comment type="caution">
    <text evidence="6">The sequence shown here is derived from an EMBL/GenBank/DDBJ whole genome shotgun (WGS) entry which is preliminary data.</text>
</comment>
<dbReference type="PANTHER" id="PTHR33546">
    <property type="entry name" value="LARGE, MULTIFUNCTIONAL SECRETED PROTEIN-RELATED"/>
    <property type="match status" value="1"/>
</dbReference>
<dbReference type="Gene3D" id="2.120.10.30">
    <property type="entry name" value="TolB, C-terminal domain"/>
    <property type="match status" value="1"/>
</dbReference>
<proteinExistence type="predicted"/>
<protein>
    <submittedName>
        <fullName evidence="6">Putative heme-binding domain-containing protein</fullName>
    </submittedName>
</protein>
<dbReference type="InterPro" id="IPR011041">
    <property type="entry name" value="Quinoprot_gluc/sorb_DH_b-prop"/>
</dbReference>
<evidence type="ECO:0000256" key="4">
    <source>
        <dbReference type="PROSITE-ProRule" id="PRU00433"/>
    </source>
</evidence>
<dbReference type="InterPro" id="IPR011042">
    <property type="entry name" value="6-blade_b-propeller_TolB-like"/>
</dbReference>
<evidence type="ECO:0000259" key="5">
    <source>
        <dbReference type="PROSITE" id="PS51007"/>
    </source>
</evidence>
<keyword evidence="7" id="KW-1185">Reference proteome</keyword>
<dbReference type="GO" id="GO:0009055">
    <property type="term" value="F:electron transfer activity"/>
    <property type="evidence" value="ECO:0007669"/>
    <property type="project" value="InterPro"/>
</dbReference>
<dbReference type="AlphaFoldDB" id="A0A4R1M391"/>
<keyword evidence="3 4" id="KW-0408">Iron</keyword>
<dbReference type="InterPro" id="IPR036909">
    <property type="entry name" value="Cyt_c-like_dom_sf"/>
</dbReference>
<accession>A0A4R1M391</accession>
<keyword evidence="2 4" id="KW-0479">Metal-binding</keyword>
<feature type="domain" description="Cytochrome c" evidence="5">
    <location>
        <begin position="742"/>
        <end position="880"/>
    </location>
</feature>
<dbReference type="GO" id="GO:0046872">
    <property type="term" value="F:metal ion binding"/>
    <property type="evidence" value="ECO:0007669"/>
    <property type="project" value="UniProtKB-KW"/>
</dbReference>